<evidence type="ECO:0000256" key="5">
    <source>
        <dbReference type="ARBA" id="ARBA00022679"/>
    </source>
</evidence>
<comment type="catalytic activity">
    <reaction evidence="1">
        <text>ATP + protein L-histidine = ADP + protein N-phospho-L-histidine.</text>
        <dbReference type="EC" id="2.7.13.3"/>
    </reaction>
</comment>
<dbReference type="InterPro" id="IPR036890">
    <property type="entry name" value="HATPase_C_sf"/>
</dbReference>
<reference evidence="13 14" key="1">
    <citation type="submission" date="2016-10" db="EMBL/GenBank/DDBJ databases">
        <authorList>
            <person name="de Groot N.N."/>
        </authorList>
    </citation>
    <scope>NUCLEOTIDE SEQUENCE [LARGE SCALE GENOMIC DNA]</scope>
    <source>
        <strain evidence="13 14">DSM 22024</strain>
    </source>
</reference>
<dbReference type="CDD" id="cd06225">
    <property type="entry name" value="HAMP"/>
    <property type="match status" value="1"/>
</dbReference>
<evidence type="ECO:0000256" key="7">
    <source>
        <dbReference type="ARBA" id="ARBA00022777"/>
    </source>
</evidence>
<dbReference type="STRING" id="117157.SAMN04489717_0960"/>
<gene>
    <name evidence="13" type="ORF">SAMN04489717_0960</name>
</gene>
<dbReference type="SUPFAM" id="SSF47384">
    <property type="entry name" value="Homodimeric domain of signal transducing histidine kinase"/>
    <property type="match status" value="1"/>
</dbReference>
<accession>A0A1H1MTR1</accession>
<dbReference type="InterPro" id="IPR036097">
    <property type="entry name" value="HisK_dim/P_sf"/>
</dbReference>
<evidence type="ECO:0000256" key="8">
    <source>
        <dbReference type="ARBA" id="ARBA00022989"/>
    </source>
</evidence>
<dbReference type="PANTHER" id="PTHR45436">
    <property type="entry name" value="SENSOR HISTIDINE KINASE YKOH"/>
    <property type="match status" value="1"/>
</dbReference>
<keyword evidence="5" id="KW-0808">Transferase</keyword>
<evidence type="ECO:0000259" key="12">
    <source>
        <dbReference type="PROSITE" id="PS50885"/>
    </source>
</evidence>
<keyword evidence="9" id="KW-0902">Two-component regulatory system</keyword>
<dbReference type="PANTHER" id="PTHR45436:SF5">
    <property type="entry name" value="SENSOR HISTIDINE KINASE TRCS"/>
    <property type="match status" value="1"/>
</dbReference>
<dbReference type="Pfam" id="PF00672">
    <property type="entry name" value="HAMP"/>
    <property type="match status" value="1"/>
</dbReference>
<dbReference type="Pfam" id="PF02518">
    <property type="entry name" value="HATPase_c"/>
    <property type="match status" value="1"/>
</dbReference>
<dbReference type="GO" id="GO:0000155">
    <property type="term" value="F:phosphorelay sensor kinase activity"/>
    <property type="evidence" value="ECO:0007669"/>
    <property type="project" value="InterPro"/>
</dbReference>
<dbReference type="PROSITE" id="PS50109">
    <property type="entry name" value="HIS_KIN"/>
    <property type="match status" value="1"/>
</dbReference>
<dbReference type="InterPro" id="IPR003660">
    <property type="entry name" value="HAMP_dom"/>
</dbReference>
<evidence type="ECO:0000256" key="1">
    <source>
        <dbReference type="ARBA" id="ARBA00000085"/>
    </source>
</evidence>
<keyword evidence="10" id="KW-0472">Membrane</keyword>
<keyword evidence="4" id="KW-0597">Phosphoprotein</keyword>
<keyword evidence="14" id="KW-1185">Reference proteome</keyword>
<dbReference type="Proteomes" id="UP000198983">
    <property type="component" value="Chromosome I"/>
</dbReference>
<dbReference type="SUPFAM" id="SSF158472">
    <property type="entry name" value="HAMP domain-like"/>
    <property type="match status" value="1"/>
</dbReference>
<protein>
    <recommendedName>
        <fullName evidence="3">histidine kinase</fullName>
        <ecNumber evidence="3">2.7.13.3</ecNumber>
    </recommendedName>
</protein>
<dbReference type="PROSITE" id="PS50885">
    <property type="entry name" value="HAMP"/>
    <property type="match status" value="1"/>
</dbReference>
<evidence type="ECO:0000259" key="11">
    <source>
        <dbReference type="PROSITE" id="PS50109"/>
    </source>
</evidence>
<evidence type="ECO:0000313" key="14">
    <source>
        <dbReference type="Proteomes" id="UP000198983"/>
    </source>
</evidence>
<organism evidence="13 14">
    <name type="scientific">Actinopolymorpha singaporensis</name>
    <dbReference type="NCBI Taxonomy" id="117157"/>
    <lineage>
        <taxon>Bacteria</taxon>
        <taxon>Bacillati</taxon>
        <taxon>Actinomycetota</taxon>
        <taxon>Actinomycetes</taxon>
        <taxon>Propionibacteriales</taxon>
        <taxon>Actinopolymorphaceae</taxon>
        <taxon>Actinopolymorpha</taxon>
    </lineage>
</organism>
<dbReference type="SMART" id="SM00388">
    <property type="entry name" value="HisKA"/>
    <property type="match status" value="1"/>
</dbReference>
<feature type="domain" description="HAMP" evidence="12">
    <location>
        <begin position="109"/>
        <end position="162"/>
    </location>
</feature>
<dbReference type="Gene3D" id="3.30.565.10">
    <property type="entry name" value="Histidine kinase-like ATPase, C-terminal domain"/>
    <property type="match status" value="1"/>
</dbReference>
<dbReference type="Gene3D" id="1.10.287.130">
    <property type="match status" value="1"/>
</dbReference>
<evidence type="ECO:0000256" key="3">
    <source>
        <dbReference type="ARBA" id="ARBA00012438"/>
    </source>
</evidence>
<comment type="subcellular location">
    <subcellularLocation>
        <location evidence="2">Cell membrane</location>
    </subcellularLocation>
</comment>
<proteinExistence type="predicted"/>
<evidence type="ECO:0000256" key="9">
    <source>
        <dbReference type="ARBA" id="ARBA00023012"/>
    </source>
</evidence>
<dbReference type="Gene3D" id="6.10.340.10">
    <property type="match status" value="1"/>
</dbReference>
<feature type="domain" description="Histidine kinase" evidence="11">
    <location>
        <begin position="170"/>
        <end position="384"/>
    </location>
</feature>
<dbReference type="CDD" id="cd00082">
    <property type="entry name" value="HisKA"/>
    <property type="match status" value="1"/>
</dbReference>
<keyword evidence="7 13" id="KW-0418">Kinase</keyword>
<evidence type="ECO:0000256" key="6">
    <source>
        <dbReference type="ARBA" id="ARBA00022692"/>
    </source>
</evidence>
<dbReference type="EMBL" id="LT629732">
    <property type="protein sequence ID" value="SDR90154.1"/>
    <property type="molecule type" value="Genomic_DNA"/>
</dbReference>
<sequence>MPPLPDDVSAGVVLRPTLRMRMALLYAALICTSVVAILGSTYLLAPGLLVHRTWQPAPNQPAQATGTATTGHSSGVFAESIGSDKFGGLLMALAVIAAFSLALSWLIAGRFVRPLRAIIGTAQDISANDLHRRLGLHGRHDEFTQLGETLDDLFARLEASFEAQRHFIANASHELRTPLSAGRALLQVAITDPAPTVETLRATCEELLQLGEQQERLIAALLTLANSQRGQQRPQPLDLADVARTVLLTRGPEAERRRVRLDVALTAAPATGDPSLVQSLVTNLVDNALRHNVPNGHAEIRTATGTAGAVLSVANTGTIVPAIEVEHLFEPFRQLGTERIRHSEGHGLGLAIVRAITHAHGATLTAHARPKGGLDIQVVFPTPSALR</sequence>
<feature type="transmembrane region" description="Helical" evidence="10">
    <location>
        <begin position="23"/>
        <end position="45"/>
    </location>
</feature>
<keyword evidence="8 10" id="KW-1133">Transmembrane helix</keyword>
<dbReference type="SMART" id="SM00304">
    <property type="entry name" value="HAMP"/>
    <property type="match status" value="1"/>
</dbReference>
<dbReference type="InterPro" id="IPR003594">
    <property type="entry name" value="HATPase_dom"/>
</dbReference>
<name>A0A1H1MTR1_9ACTN</name>
<dbReference type="CDD" id="cd00075">
    <property type="entry name" value="HATPase"/>
    <property type="match status" value="1"/>
</dbReference>
<dbReference type="InterPro" id="IPR005467">
    <property type="entry name" value="His_kinase_dom"/>
</dbReference>
<keyword evidence="6 10" id="KW-0812">Transmembrane</keyword>
<dbReference type="InterPro" id="IPR003661">
    <property type="entry name" value="HisK_dim/P_dom"/>
</dbReference>
<dbReference type="AlphaFoldDB" id="A0A1H1MTR1"/>
<evidence type="ECO:0000256" key="2">
    <source>
        <dbReference type="ARBA" id="ARBA00004236"/>
    </source>
</evidence>
<dbReference type="GO" id="GO:0005886">
    <property type="term" value="C:plasma membrane"/>
    <property type="evidence" value="ECO:0007669"/>
    <property type="project" value="UniProtKB-SubCell"/>
</dbReference>
<evidence type="ECO:0000256" key="4">
    <source>
        <dbReference type="ARBA" id="ARBA00022553"/>
    </source>
</evidence>
<evidence type="ECO:0000313" key="13">
    <source>
        <dbReference type="EMBL" id="SDR90154.1"/>
    </source>
</evidence>
<dbReference type="InterPro" id="IPR050428">
    <property type="entry name" value="TCS_sensor_his_kinase"/>
</dbReference>
<dbReference type="Pfam" id="PF00512">
    <property type="entry name" value="HisKA"/>
    <property type="match status" value="1"/>
</dbReference>
<evidence type="ECO:0000256" key="10">
    <source>
        <dbReference type="SAM" id="Phobius"/>
    </source>
</evidence>
<dbReference type="SMART" id="SM00387">
    <property type="entry name" value="HATPase_c"/>
    <property type="match status" value="1"/>
</dbReference>
<dbReference type="SUPFAM" id="SSF55874">
    <property type="entry name" value="ATPase domain of HSP90 chaperone/DNA topoisomerase II/histidine kinase"/>
    <property type="match status" value="1"/>
</dbReference>
<dbReference type="EC" id="2.7.13.3" evidence="3"/>
<feature type="transmembrane region" description="Helical" evidence="10">
    <location>
        <begin position="86"/>
        <end position="108"/>
    </location>
</feature>